<feature type="compositionally biased region" description="Basic and acidic residues" evidence="1">
    <location>
        <begin position="68"/>
        <end position="78"/>
    </location>
</feature>
<dbReference type="EMBL" id="BRXS01000007">
    <property type="protein sequence ID" value="GLC27956.1"/>
    <property type="molecule type" value="Genomic_DNA"/>
</dbReference>
<proteinExistence type="predicted"/>
<protein>
    <submittedName>
        <fullName evidence="2">Uncharacterized protein</fullName>
    </submittedName>
</protein>
<feature type="compositionally biased region" description="Gly residues" evidence="1">
    <location>
        <begin position="99"/>
        <end position="108"/>
    </location>
</feature>
<feature type="compositionally biased region" description="Low complexity" evidence="1">
    <location>
        <begin position="37"/>
        <end position="67"/>
    </location>
</feature>
<feature type="compositionally biased region" description="Gly residues" evidence="1">
    <location>
        <begin position="79"/>
        <end position="90"/>
    </location>
</feature>
<feature type="compositionally biased region" description="Basic and acidic residues" evidence="1">
    <location>
        <begin position="1"/>
        <end position="31"/>
    </location>
</feature>
<reference evidence="2" key="1">
    <citation type="submission" date="2022-08" db="EMBL/GenBank/DDBJ databases">
        <title>Draft genome sequencing of Roseisolibacter agri AW1220.</title>
        <authorList>
            <person name="Tobiishi Y."/>
            <person name="Tonouchi A."/>
        </authorList>
    </citation>
    <scope>NUCLEOTIDE SEQUENCE</scope>
    <source>
        <strain evidence="2">AW1220</strain>
    </source>
</reference>
<evidence type="ECO:0000313" key="2">
    <source>
        <dbReference type="EMBL" id="GLC27956.1"/>
    </source>
</evidence>
<accession>A0AA37V8M9</accession>
<name>A0AA37V8M9_9BACT</name>
<feature type="compositionally biased region" description="Basic and acidic residues" evidence="1">
    <location>
        <begin position="152"/>
        <end position="161"/>
    </location>
</feature>
<feature type="compositionally biased region" description="Basic and acidic residues" evidence="1">
    <location>
        <begin position="114"/>
        <end position="143"/>
    </location>
</feature>
<dbReference type="AlphaFoldDB" id="A0AA37V8M9"/>
<evidence type="ECO:0000313" key="3">
    <source>
        <dbReference type="Proteomes" id="UP001161325"/>
    </source>
</evidence>
<feature type="region of interest" description="Disordered" evidence="1">
    <location>
        <begin position="1"/>
        <end position="161"/>
    </location>
</feature>
<gene>
    <name evidence="2" type="ORF">rosag_44690</name>
</gene>
<keyword evidence="3" id="KW-1185">Reference proteome</keyword>
<organism evidence="2 3">
    <name type="scientific">Roseisolibacter agri</name>
    <dbReference type="NCBI Taxonomy" id="2014610"/>
    <lineage>
        <taxon>Bacteria</taxon>
        <taxon>Pseudomonadati</taxon>
        <taxon>Gemmatimonadota</taxon>
        <taxon>Gemmatimonadia</taxon>
        <taxon>Gemmatimonadales</taxon>
        <taxon>Gemmatimonadaceae</taxon>
        <taxon>Roseisolibacter</taxon>
    </lineage>
</organism>
<dbReference type="Proteomes" id="UP001161325">
    <property type="component" value="Unassembled WGS sequence"/>
</dbReference>
<sequence length="161" mass="16244">MADQADRTRGDEQEQDGLGRDAAHGGGRDDTTGGSYGRSTGRAGDDLSASSDDASSSGRDAGDAGDASGRRQGLEGRGFDAGTGYGGGGNASAYRAGSSYGGQGGSGGAQIPRGTDEHSDNRSGEQAGQRDRDGRSARGRDDADALDLDAASDVRRRDPSR</sequence>
<evidence type="ECO:0000256" key="1">
    <source>
        <dbReference type="SAM" id="MobiDB-lite"/>
    </source>
</evidence>
<dbReference type="RefSeq" id="WP_284352383.1">
    <property type="nucleotide sequence ID" value="NZ_BRXS01000007.1"/>
</dbReference>
<comment type="caution">
    <text evidence="2">The sequence shown here is derived from an EMBL/GenBank/DDBJ whole genome shotgun (WGS) entry which is preliminary data.</text>
</comment>